<comment type="caution">
    <text evidence="2">The sequence shown here is derived from an EMBL/GenBank/DDBJ whole genome shotgun (WGS) entry which is preliminary data.</text>
</comment>
<reference evidence="2 3" key="1">
    <citation type="submission" date="2024-12" db="EMBL/GenBank/DDBJ databases">
        <title>The unique morphological basis and parallel evolutionary history of personate flowers in Penstemon.</title>
        <authorList>
            <person name="Depatie T.H."/>
            <person name="Wessinger C.A."/>
        </authorList>
    </citation>
    <scope>NUCLEOTIDE SEQUENCE [LARGE SCALE GENOMIC DNA]</scope>
    <source>
        <strain evidence="2">WTNN_2</strain>
        <tissue evidence="2">Leaf</tissue>
    </source>
</reference>
<dbReference type="Proteomes" id="UP001634393">
    <property type="component" value="Unassembled WGS sequence"/>
</dbReference>
<feature type="domain" description="O-methyltransferase dimerisation" evidence="1">
    <location>
        <begin position="36"/>
        <end position="84"/>
    </location>
</feature>
<name>A0ABD3TBP0_9LAMI</name>
<protein>
    <recommendedName>
        <fullName evidence="1">O-methyltransferase dimerisation domain-containing protein</fullName>
    </recommendedName>
</protein>
<organism evidence="2 3">
    <name type="scientific">Penstemon smallii</name>
    <dbReference type="NCBI Taxonomy" id="265156"/>
    <lineage>
        <taxon>Eukaryota</taxon>
        <taxon>Viridiplantae</taxon>
        <taxon>Streptophyta</taxon>
        <taxon>Embryophyta</taxon>
        <taxon>Tracheophyta</taxon>
        <taxon>Spermatophyta</taxon>
        <taxon>Magnoliopsida</taxon>
        <taxon>eudicotyledons</taxon>
        <taxon>Gunneridae</taxon>
        <taxon>Pentapetalae</taxon>
        <taxon>asterids</taxon>
        <taxon>lamiids</taxon>
        <taxon>Lamiales</taxon>
        <taxon>Plantaginaceae</taxon>
        <taxon>Cheloneae</taxon>
        <taxon>Penstemon</taxon>
    </lineage>
</organism>
<dbReference type="EMBL" id="JBJXBP010000004">
    <property type="protein sequence ID" value="KAL3834374.1"/>
    <property type="molecule type" value="Genomic_DNA"/>
</dbReference>
<gene>
    <name evidence="2" type="ORF">ACJIZ3_009110</name>
</gene>
<dbReference type="InterPro" id="IPR012967">
    <property type="entry name" value="COMT_dimerisation"/>
</dbReference>
<evidence type="ECO:0000313" key="3">
    <source>
        <dbReference type="Proteomes" id="UP001634393"/>
    </source>
</evidence>
<evidence type="ECO:0000259" key="1">
    <source>
        <dbReference type="Pfam" id="PF08100"/>
    </source>
</evidence>
<dbReference type="SUPFAM" id="SSF46785">
    <property type="entry name" value="Winged helix' DNA-binding domain"/>
    <property type="match status" value="1"/>
</dbReference>
<dbReference type="AlphaFoldDB" id="A0ABD3TBP0"/>
<proteinExistence type="predicted"/>
<sequence length="125" mass="14364">MANEEAQARVDVWKYAFGFDTMRVVKCAIDLGLPDLSTILNCSPYSLYRIMRFLTNLGIFKLHKNHEESLLYTQTPLSRLLTKDNMAPFVLLQSYPPVPWSGINANVLRKCILLVGIYNCFNFNQ</sequence>
<keyword evidence="3" id="KW-1185">Reference proteome</keyword>
<accession>A0ABD3TBP0</accession>
<dbReference type="Gene3D" id="1.10.10.10">
    <property type="entry name" value="Winged helix-like DNA-binding domain superfamily/Winged helix DNA-binding domain"/>
    <property type="match status" value="2"/>
</dbReference>
<dbReference type="Pfam" id="PF08100">
    <property type="entry name" value="Dimerisation"/>
    <property type="match status" value="1"/>
</dbReference>
<evidence type="ECO:0000313" key="2">
    <source>
        <dbReference type="EMBL" id="KAL3834374.1"/>
    </source>
</evidence>
<dbReference type="InterPro" id="IPR036390">
    <property type="entry name" value="WH_DNA-bd_sf"/>
</dbReference>
<dbReference type="InterPro" id="IPR036388">
    <property type="entry name" value="WH-like_DNA-bd_sf"/>
</dbReference>